<evidence type="ECO:0000256" key="1">
    <source>
        <dbReference type="SAM" id="MobiDB-lite"/>
    </source>
</evidence>
<reference evidence="3" key="1">
    <citation type="submission" date="2023-08" db="EMBL/GenBank/DDBJ databases">
        <title>A de novo genome assembly of Solanum verrucosum Schlechtendal, a Mexican diploid species geographically isolated from the other diploid A-genome species in potato relatives.</title>
        <authorList>
            <person name="Hosaka K."/>
        </authorList>
    </citation>
    <scope>NUCLEOTIDE SEQUENCE</scope>
    <source>
        <tissue evidence="3">Young leaves</tissue>
    </source>
</reference>
<sequence>MTNMEFRSAFQELSQAVKAQDNREAVAPVNPGMGTTAARDSDFTRMNLPKFYGSKLEEDPQEFIVEVYKWKEARSVEASPIEWESFKSVFLDRFFPLEMREAKVLELINLRKGNMSVREYALRFTQLSKYGPSIGADRRAKMSKFVSGVSDLVVKECRTDILVHDMDISRLMVYAQQIEEEKLKERSKEVKRDKVDDGNYSHARSGGRGRSRFQQSSSGKFLQVILRGQEMRGCLTQNHKEKAIGLRCLLV</sequence>
<dbReference type="EMBL" id="CP133615">
    <property type="protein sequence ID" value="WMV24318.1"/>
    <property type="molecule type" value="Genomic_DNA"/>
</dbReference>
<evidence type="ECO:0000259" key="2">
    <source>
        <dbReference type="Pfam" id="PF03732"/>
    </source>
</evidence>
<organism evidence="3 4">
    <name type="scientific">Solanum verrucosum</name>
    <dbReference type="NCBI Taxonomy" id="315347"/>
    <lineage>
        <taxon>Eukaryota</taxon>
        <taxon>Viridiplantae</taxon>
        <taxon>Streptophyta</taxon>
        <taxon>Embryophyta</taxon>
        <taxon>Tracheophyta</taxon>
        <taxon>Spermatophyta</taxon>
        <taxon>Magnoliopsida</taxon>
        <taxon>eudicotyledons</taxon>
        <taxon>Gunneridae</taxon>
        <taxon>Pentapetalae</taxon>
        <taxon>asterids</taxon>
        <taxon>lamiids</taxon>
        <taxon>Solanales</taxon>
        <taxon>Solanaceae</taxon>
        <taxon>Solanoideae</taxon>
        <taxon>Solaneae</taxon>
        <taxon>Solanum</taxon>
    </lineage>
</organism>
<evidence type="ECO:0000313" key="4">
    <source>
        <dbReference type="Proteomes" id="UP001234989"/>
    </source>
</evidence>
<dbReference type="Pfam" id="PF03732">
    <property type="entry name" value="Retrotrans_gag"/>
    <property type="match status" value="1"/>
</dbReference>
<accession>A0AAF0QL00</accession>
<feature type="region of interest" description="Disordered" evidence="1">
    <location>
        <begin position="185"/>
        <end position="216"/>
    </location>
</feature>
<dbReference type="AlphaFoldDB" id="A0AAF0QL00"/>
<protein>
    <recommendedName>
        <fullName evidence="2">Retrotransposon gag domain-containing protein</fullName>
    </recommendedName>
</protein>
<evidence type="ECO:0000313" key="3">
    <source>
        <dbReference type="EMBL" id="WMV24318.1"/>
    </source>
</evidence>
<proteinExistence type="predicted"/>
<gene>
    <name evidence="3" type="ORF">MTR67_017703</name>
</gene>
<feature type="domain" description="Retrotransposon gag" evidence="2">
    <location>
        <begin position="68"/>
        <end position="150"/>
    </location>
</feature>
<dbReference type="InterPro" id="IPR005162">
    <property type="entry name" value="Retrotrans_gag_dom"/>
</dbReference>
<name>A0AAF0QL00_SOLVR</name>
<keyword evidence="4" id="KW-1185">Reference proteome</keyword>
<dbReference type="Proteomes" id="UP001234989">
    <property type="component" value="Chromosome 4"/>
</dbReference>
<feature type="compositionally biased region" description="Basic and acidic residues" evidence="1">
    <location>
        <begin position="185"/>
        <end position="199"/>
    </location>
</feature>